<dbReference type="Proteomes" id="UP001235939">
    <property type="component" value="Chromosome 17"/>
</dbReference>
<gene>
    <name evidence="1" type="ORF">LAZ67_17002170</name>
</gene>
<evidence type="ECO:0000313" key="2">
    <source>
        <dbReference type="Proteomes" id="UP001235939"/>
    </source>
</evidence>
<keyword evidence="2" id="KW-1185">Reference proteome</keyword>
<protein>
    <submittedName>
        <fullName evidence="1">Uncharacterized protein</fullName>
    </submittedName>
</protein>
<proteinExistence type="predicted"/>
<accession>A0ABY6LDU2</accession>
<name>A0ABY6LDU2_9ARAC</name>
<organism evidence="1 2">
    <name type="scientific">Cordylochernes scorpioides</name>
    <dbReference type="NCBI Taxonomy" id="51811"/>
    <lineage>
        <taxon>Eukaryota</taxon>
        <taxon>Metazoa</taxon>
        <taxon>Ecdysozoa</taxon>
        <taxon>Arthropoda</taxon>
        <taxon>Chelicerata</taxon>
        <taxon>Arachnida</taxon>
        <taxon>Pseudoscorpiones</taxon>
        <taxon>Cheliferoidea</taxon>
        <taxon>Chernetidae</taxon>
        <taxon>Cordylochernes</taxon>
    </lineage>
</organism>
<dbReference type="EMBL" id="CP092879">
    <property type="protein sequence ID" value="UYV79332.1"/>
    <property type="molecule type" value="Genomic_DNA"/>
</dbReference>
<evidence type="ECO:0000313" key="1">
    <source>
        <dbReference type="EMBL" id="UYV79332.1"/>
    </source>
</evidence>
<reference evidence="1 2" key="1">
    <citation type="submission" date="2022-01" db="EMBL/GenBank/DDBJ databases">
        <title>A chromosomal length assembly of Cordylochernes scorpioides.</title>
        <authorList>
            <person name="Zeh D."/>
            <person name="Zeh J."/>
        </authorList>
    </citation>
    <scope>NUCLEOTIDE SEQUENCE [LARGE SCALE GENOMIC DNA]</scope>
    <source>
        <strain evidence="1">IN4F17</strain>
        <tissue evidence="1">Whole Body</tissue>
    </source>
</reference>
<sequence length="121" mass="13769">MDPVRELMGHTFLEFSYLCYHNPSSAWWVGETAQVRDCPVVRCREPRAATSTLAPLTRQQISPHQVIWALLHPEHATFIEFIFPKNKTILVDFLEEALELAGNVDPVIRKNLITLQADLGS</sequence>